<dbReference type="GO" id="GO:0005975">
    <property type="term" value="P:carbohydrate metabolic process"/>
    <property type="evidence" value="ECO:0007669"/>
    <property type="project" value="InterPro"/>
</dbReference>
<dbReference type="AlphaFoldDB" id="F1TG30"/>
<evidence type="ECO:0000259" key="2">
    <source>
        <dbReference type="Pfam" id="PF20620"/>
    </source>
</evidence>
<dbReference type="EMBL" id="ACXX02000012">
    <property type="protein sequence ID" value="EGD46649.1"/>
    <property type="molecule type" value="Genomic_DNA"/>
</dbReference>
<gene>
    <name evidence="4" type="ORF">Cpap_1033</name>
</gene>
<dbReference type="Proteomes" id="UP000003860">
    <property type="component" value="Unassembled WGS sequence"/>
</dbReference>
<proteinExistence type="predicted"/>
<dbReference type="Pfam" id="PF07944">
    <property type="entry name" value="Beta-AFase-like_GH127_cat"/>
    <property type="match status" value="1"/>
</dbReference>
<dbReference type="InterPro" id="IPR008928">
    <property type="entry name" value="6-hairpin_glycosidase_sf"/>
</dbReference>
<evidence type="ECO:0000313" key="5">
    <source>
        <dbReference type="Proteomes" id="UP000003860"/>
    </source>
</evidence>
<dbReference type="OrthoDB" id="9757939at2"/>
<dbReference type="InterPro" id="IPR046544">
    <property type="entry name" value="GH146_SB_dom"/>
</dbReference>
<keyword evidence="5" id="KW-1185">Reference proteome</keyword>
<reference evidence="4" key="2">
    <citation type="submission" date="2011-01" db="EMBL/GenBank/DDBJ databases">
        <title>The Non-contiguous Finished genome of Clostridium papyrosolvens.</title>
        <authorList>
            <person name="Lucas S."/>
            <person name="Copeland A."/>
            <person name="Lapidus A."/>
            <person name="Cheng J.-F."/>
            <person name="Goodwin L."/>
            <person name="Pitluck S."/>
            <person name="Misra M."/>
            <person name="Chertkov O."/>
            <person name="Detter J.C."/>
            <person name="Han C."/>
            <person name="Tapia R."/>
            <person name="Land M."/>
            <person name="Hauser L."/>
            <person name="Kyrpides N."/>
            <person name="Ivanova N."/>
            <person name="Pagani I."/>
            <person name="Mouttaki H."/>
            <person name="He Z."/>
            <person name="Zhou J."/>
            <person name="Hemme C.L."/>
            <person name="Woyke T."/>
        </authorList>
    </citation>
    <scope>NUCLEOTIDE SEQUENCE [LARGE SCALE GENOMIC DNA]</scope>
    <source>
        <strain evidence="4">DSM 2782</strain>
    </source>
</reference>
<name>F1TG30_9FIRM</name>
<dbReference type="SUPFAM" id="SSF48208">
    <property type="entry name" value="Six-hairpin glycosidases"/>
    <property type="match status" value="1"/>
</dbReference>
<accession>F1TG30</accession>
<feature type="domain" description="Non-reducing end beta-L-arabinofuranosidase-like GH127 middle" evidence="3">
    <location>
        <begin position="382"/>
        <end position="472"/>
    </location>
</feature>
<dbReference type="InterPro" id="IPR049046">
    <property type="entry name" value="Beta-AFase-like_GH127_middle"/>
</dbReference>
<dbReference type="Pfam" id="PF20620">
    <property type="entry name" value="DUF6805"/>
    <property type="match status" value="1"/>
</dbReference>
<dbReference type="STRING" id="588581.Cpap_1033"/>
<organism evidence="4 5">
    <name type="scientific">Ruminiclostridium papyrosolvens DSM 2782</name>
    <dbReference type="NCBI Taxonomy" id="588581"/>
    <lineage>
        <taxon>Bacteria</taxon>
        <taxon>Bacillati</taxon>
        <taxon>Bacillota</taxon>
        <taxon>Clostridia</taxon>
        <taxon>Eubacteriales</taxon>
        <taxon>Oscillospiraceae</taxon>
        <taxon>Ruminiclostridium</taxon>
    </lineage>
</organism>
<evidence type="ECO:0000313" key="4">
    <source>
        <dbReference type="EMBL" id="EGD46649.1"/>
    </source>
</evidence>
<evidence type="ECO:0008006" key="6">
    <source>
        <dbReference type="Google" id="ProtNLM"/>
    </source>
</evidence>
<dbReference type="InterPro" id="IPR012878">
    <property type="entry name" value="Beta-AFase-like_GH127_cat"/>
</dbReference>
<dbReference type="eggNOG" id="COG3533">
    <property type="taxonomic scope" value="Bacteria"/>
</dbReference>
<feature type="domain" description="Glycoside hydrolase GH146 substrate-binding" evidence="2">
    <location>
        <begin position="607"/>
        <end position="736"/>
    </location>
</feature>
<evidence type="ECO:0000259" key="1">
    <source>
        <dbReference type="Pfam" id="PF07944"/>
    </source>
</evidence>
<sequence length="743" mass="85881">MSQVKLIDPYLVNAFKKEIEYLEAFDCDKLLSCFYITKGLTPKAENYRGWENTEIRGHTMGHYLTALAQAYSATNDSKIYERLQYLMKELSLCQFESGYLSAFPEEFFDRVENRKPIWVPWYTMHKIITGLISVYKLAKIETALKIVSRLGEWVFSRTDKWTPEIHANVLAVEYGGMNDCMYELYKISGNEKHCTAAHMFDEIELFKEIHDGKDILNNRHANTTIPKFLGALNRYLAIGEEEQFYLDTCKEFWSIVTNNHSYVTGGNSEWEHFGEPGILDAERTSTNCETCNTYNMLKMTRELFKITGNKKYADFYENTFTNAILSSQNPDTGMTMYFQPMETGYFKVYGKPFEHFWCCTGTGMENFTKLNNSIYFYEEDRLYVNMYYSTELNWEEKGVKLTQNSDIPGTDRAGFTIKAETGAEFTLCMRIPTWAKGVKINVNNNLSIFTEERGYALIHRTWKDNDTVEIIFKIEPQLSTLPDNPNAVAFTYGPVVLSAGLGADEMEESTTGVMVTIPSKHVEIKDYLVIMNQSVDEWKKDIALNLKKAEGKLEFRLNGTDEDGRLVFTPHYRQHSQRYGIYWLLVEDGSDELNKYIDEKKKVEDIKSAEIDSIQIGNDQYELSHGIEGQYTESGDRDGFHYRFAKQKGWFSYNLKARNHENSFLQINYMPADCKAGFDILINDTLLSREVIGETPWNKTVSKIYHIPKELIGDRDYVTVKIMASEKEATARVIDILRTMKAV</sequence>
<dbReference type="Pfam" id="PF20736">
    <property type="entry name" value="Glyco_hydro127M"/>
    <property type="match status" value="1"/>
</dbReference>
<feature type="domain" description="Non-reducing end beta-L-arabinofuranosidase-like GH127 catalytic" evidence="1">
    <location>
        <begin position="3"/>
        <end position="371"/>
    </location>
</feature>
<comment type="caution">
    <text evidence="4">The sequence shown here is derived from an EMBL/GenBank/DDBJ whole genome shotgun (WGS) entry which is preliminary data.</text>
</comment>
<reference evidence="4" key="1">
    <citation type="submission" date="2009-07" db="EMBL/GenBank/DDBJ databases">
        <authorList>
            <consortium name="US DOE Joint Genome Institute (JGI-PGF)"/>
            <person name="Lucas S."/>
            <person name="Copeland A."/>
            <person name="Lapidus A."/>
            <person name="Glavina del Rio T."/>
            <person name="Tice H."/>
            <person name="Bruce D."/>
            <person name="Goodwin L."/>
            <person name="Pitluck S."/>
            <person name="Larimer F."/>
            <person name="Land M.L."/>
            <person name="Mouttaki H."/>
            <person name="He Z."/>
            <person name="Zhou J."/>
            <person name="Hemme C.L."/>
        </authorList>
    </citation>
    <scope>NUCLEOTIDE SEQUENCE</scope>
    <source>
        <strain evidence="4">DSM 2782</strain>
    </source>
</reference>
<dbReference type="PANTHER" id="PTHR31151:SF0">
    <property type="entry name" value="PROLINE-TRNA LIGASE (DUF1680)"/>
    <property type="match status" value="1"/>
</dbReference>
<protein>
    <recommendedName>
        <fullName evidence="6">Acetyl-CoA carboxylase, biotin carboxylase</fullName>
    </recommendedName>
</protein>
<dbReference type="RefSeq" id="WP_004621039.1">
    <property type="nucleotide sequence ID" value="NZ_ACXX02000012.1"/>
</dbReference>
<evidence type="ECO:0000259" key="3">
    <source>
        <dbReference type="Pfam" id="PF20736"/>
    </source>
</evidence>
<dbReference type="PANTHER" id="PTHR31151">
    <property type="entry name" value="PROLINE-TRNA LIGASE (DUF1680)"/>
    <property type="match status" value="1"/>
</dbReference>